<gene>
    <name evidence="1" type="ORF">HPB50_022894</name>
</gene>
<organism evidence="1 2">
    <name type="scientific">Hyalomma asiaticum</name>
    <name type="common">Tick</name>
    <dbReference type="NCBI Taxonomy" id="266040"/>
    <lineage>
        <taxon>Eukaryota</taxon>
        <taxon>Metazoa</taxon>
        <taxon>Ecdysozoa</taxon>
        <taxon>Arthropoda</taxon>
        <taxon>Chelicerata</taxon>
        <taxon>Arachnida</taxon>
        <taxon>Acari</taxon>
        <taxon>Parasitiformes</taxon>
        <taxon>Ixodida</taxon>
        <taxon>Ixodoidea</taxon>
        <taxon>Ixodidae</taxon>
        <taxon>Hyalomminae</taxon>
        <taxon>Hyalomma</taxon>
    </lineage>
</organism>
<reference evidence="1" key="1">
    <citation type="submission" date="2020-05" db="EMBL/GenBank/DDBJ databases">
        <title>Large-scale comparative analyses of tick genomes elucidate their genetic diversity and vector capacities.</title>
        <authorList>
            <person name="Jia N."/>
            <person name="Wang J."/>
            <person name="Shi W."/>
            <person name="Du L."/>
            <person name="Sun Y."/>
            <person name="Zhan W."/>
            <person name="Jiang J."/>
            <person name="Wang Q."/>
            <person name="Zhang B."/>
            <person name="Ji P."/>
            <person name="Sakyi L.B."/>
            <person name="Cui X."/>
            <person name="Yuan T."/>
            <person name="Jiang B."/>
            <person name="Yang W."/>
            <person name="Lam T.T.-Y."/>
            <person name="Chang Q."/>
            <person name="Ding S."/>
            <person name="Wang X."/>
            <person name="Zhu J."/>
            <person name="Ruan X."/>
            <person name="Zhao L."/>
            <person name="Wei J."/>
            <person name="Que T."/>
            <person name="Du C."/>
            <person name="Cheng J."/>
            <person name="Dai P."/>
            <person name="Han X."/>
            <person name="Huang E."/>
            <person name="Gao Y."/>
            <person name="Liu J."/>
            <person name="Shao H."/>
            <person name="Ye R."/>
            <person name="Li L."/>
            <person name="Wei W."/>
            <person name="Wang X."/>
            <person name="Wang C."/>
            <person name="Yang T."/>
            <person name="Huo Q."/>
            <person name="Li W."/>
            <person name="Guo W."/>
            <person name="Chen H."/>
            <person name="Zhou L."/>
            <person name="Ni X."/>
            <person name="Tian J."/>
            <person name="Zhou Y."/>
            <person name="Sheng Y."/>
            <person name="Liu T."/>
            <person name="Pan Y."/>
            <person name="Xia L."/>
            <person name="Li J."/>
            <person name="Zhao F."/>
            <person name="Cao W."/>
        </authorList>
    </citation>
    <scope>NUCLEOTIDE SEQUENCE</scope>
    <source>
        <strain evidence="1">Hyas-2018</strain>
    </source>
</reference>
<proteinExistence type="predicted"/>
<dbReference type="EMBL" id="CM023484">
    <property type="protein sequence ID" value="KAH6934302.1"/>
    <property type="molecule type" value="Genomic_DNA"/>
</dbReference>
<evidence type="ECO:0000313" key="2">
    <source>
        <dbReference type="Proteomes" id="UP000821845"/>
    </source>
</evidence>
<evidence type="ECO:0000313" key="1">
    <source>
        <dbReference type="EMBL" id="KAH6934302.1"/>
    </source>
</evidence>
<sequence length="494" mass="54683">MGHFAASTKHEGLRYYFEEASRLDYGQAKQILGAEHAARAVYRDAWKEADSLYKVRRKADPSHPWSVMKKEHFVAVMCYTLEKRNVCRHFNQLCRAAMPTKESWNSFPYKSLLYFLIGAFERLPDFHAPVVFRGVDKFVCNDNEARFGQFVSASVCPQQASKFGRGVFHLSLQGIPSGLVRDISAYSIYPLHKEVLIWPFCVFTLTVSMNENVKILKFDALATACDSVIWKERGMSFTLPESRTHLASAPSKRSATAKIKRAERPSISKEQDVPPSAKRAKSTSRKAAPERGHHVTPARSTVGRGASVTTSTVSATSKPVTTRESQRNVIERIKRDFVITVPRDSSNEPSSRVDLKGTRVRNPSVDGVGVRSSVGGQVLANAQPNWLAPSQRATCDTVITIPRESSREPSVRVLSGGPTRNAYALPAPVWNMPGRTHTHVEQKRGVAERAAHVSTSSNGPSDGWAPWKRVAAVVLIGLVVLSGIVLLFKLLSVF</sequence>
<dbReference type="Proteomes" id="UP000821845">
    <property type="component" value="Chromosome 4"/>
</dbReference>
<keyword evidence="2" id="KW-1185">Reference proteome</keyword>
<comment type="caution">
    <text evidence="1">The sequence shown here is derived from an EMBL/GenBank/DDBJ whole genome shotgun (WGS) entry which is preliminary data.</text>
</comment>
<name>A0ACB7SJQ7_HYAAI</name>
<accession>A0ACB7SJQ7</accession>
<protein>
    <submittedName>
        <fullName evidence="1">Uncharacterized protein</fullName>
    </submittedName>
</protein>